<dbReference type="Proteomes" id="UP000266861">
    <property type="component" value="Unassembled WGS sequence"/>
</dbReference>
<reference evidence="1 2" key="1">
    <citation type="submission" date="2018-08" db="EMBL/GenBank/DDBJ databases">
        <title>Genome and evolution of the arbuscular mycorrhizal fungus Diversispora epigaea (formerly Glomus versiforme) and its bacterial endosymbionts.</title>
        <authorList>
            <person name="Sun X."/>
            <person name="Fei Z."/>
            <person name="Harrison M."/>
        </authorList>
    </citation>
    <scope>NUCLEOTIDE SEQUENCE [LARGE SCALE GENOMIC DNA]</scope>
    <source>
        <strain evidence="1 2">IT104</strain>
    </source>
</reference>
<gene>
    <name evidence="1" type="ORF">Glove_309g26</name>
</gene>
<name>A0A397HZL9_9GLOM</name>
<proteinExistence type="predicted"/>
<evidence type="ECO:0000313" key="1">
    <source>
        <dbReference type="EMBL" id="RHZ66050.1"/>
    </source>
</evidence>
<dbReference type="AlphaFoldDB" id="A0A397HZL9"/>
<accession>A0A397HZL9</accession>
<dbReference type="EMBL" id="PQFF01000283">
    <property type="protein sequence ID" value="RHZ66050.1"/>
    <property type="molecule type" value="Genomic_DNA"/>
</dbReference>
<protein>
    <submittedName>
        <fullName evidence="1">Uncharacterized protein</fullName>
    </submittedName>
</protein>
<organism evidence="1 2">
    <name type="scientific">Diversispora epigaea</name>
    <dbReference type="NCBI Taxonomy" id="1348612"/>
    <lineage>
        <taxon>Eukaryota</taxon>
        <taxon>Fungi</taxon>
        <taxon>Fungi incertae sedis</taxon>
        <taxon>Mucoromycota</taxon>
        <taxon>Glomeromycotina</taxon>
        <taxon>Glomeromycetes</taxon>
        <taxon>Diversisporales</taxon>
        <taxon>Diversisporaceae</taxon>
        <taxon>Diversispora</taxon>
    </lineage>
</organism>
<sequence>MDFITQNNSVWRERTIVIFGGKIYKLPFAPFKSEIHYSGTIHQGIYPGNIQSYDCKNKIYLFRILDQVNCRANEYFVAYEVLSEKNLFGMRVLRIPN</sequence>
<comment type="caution">
    <text evidence="1">The sequence shown here is derived from an EMBL/GenBank/DDBJ whole genome shotgun (WGS) entry which is preliminary data.</text>
</comment>
<evidence type="ECO:0000313" key="2">
    <source>
        <dbReference type="Proteomes" id="UP000266861"/>
    </source>
</evidence>
<keyword evidence="2" id="KW-1185">Reference proteome</keyword>